<proteinExistence type="predicted"/>
<sequence>MAAAAEGKGEASGTTGKAGTEPTLDDLLKIWKLKGEDIGGVFVPKSEVEALKEGAKWMAVMPLLTMKPFSATSLKKMMRFAWAPTQEVVEVNIFLVQANCLGDWERITDQGLAERMGEVLTVDMNGAGFEGGNYVRVRIWLDIRKKLTTFISFDPEGEAKVIMRVRYEKIPRYRGVLGLLGHEQDECGMGEHSPDAIKYGR</sequence>
<protein>
    <submittedName>
        <fullName evidence="2">Uncharacterized protein</fullName>
    </submittedName>
</protein>
<evidence type="ECO:0000256" key="1">
    <source>
        <dbReference type="SAM" id="MobiDB-lite"/>
    </source>
</evidence>
<keyword evidence="3" id="KW-1185">Reference proteome</keyword>
<dbReference type="PANTHER" id="PTHR31286:SF167">
    <property type="entry name" value="OS09G0268800 PROTEIN"/>
    <property type="match status" value="1"/>
</dbReference>
<accession>A0AAD8WWR3</accession>
<dbReference type="InterPro" id="IPR040256">
    <property type="entry name" value="At4g02000-like"/>
</dbReference>
<dbReference type="EMBL" id="JAUUTY010000002">
    <property type="protein sequence ID" value="KAK1683807.1"/>
    <property type="molecule type" value="Genomic_DNA"/>
</dbReference>
<name>A0AAD8WWR3_LOLMU</name>
<gene>
    <name evidence="2" type="ORF">QYE76_044655</name>
</gene>
<organism evidence="2 3">
    <name type="scientific">Lolium multiflorum</name>
    <name type="common">Italian ryegrass</name>
    <name type="synonym">Lolium perenne subsp. multiflorum</name>
    <dbReference type="NCBI Taxonomy" id="4521"/>
    <lineage>
        <taxon>Eukaryota</taxon>
        <taxon>Viridiplantae</taxon>
        <taxon>Streptophyta</taxon>
        <taxon>Embryophyta</taxon>
        <taxon>Tracheophyta</taxon>
        <taxon>Spermatophyta</taxon>
        <taxon>Magnoliopsida</taxon>
        <taxon>Liliopsida</taxon>
        <taxon>Poales</taxon>
        <taxon>Poaceae</taxon>
        <taxon>BOP clade</taxon>
        <taxon>Pooideae</taxon>
        <taxon>Poodae</taxon>
        <taxon>Poeae</taxon>
        <taxon>Poeae Chloroplast Group 2 (Poeae type)</taxon>
        <taxon>Loliodinae</taxon>
        <taxon>Loliinae</taxon>
        <taxon>Lolium</taxon>
    </lineage>
</organism>
<dbReference type="PANTHER" id="PTHR31286">
    <property type="entry name" value="GLYCINE-RICH CELL WALL STRUCTURAL PROTEIN 1.8-LIKE"/>
    <property type="match status" value="1"/>
</dbReference>
<dbReference type="Proteomes" id="UP001231189">
    <property type="component" value="Unassembled WGS sequence"/>
</dbReference>
<dbReference type="AlphaFoldDB" id="A0AAD8WWR3"/>
<comment type="caution">
    <text evidence="2">The sequence shown here is derived from an EMBL/GenBank/DDBJ whole genome shotgun (WGS) entry which is preliminary data.</text>
</comment>
<reference evidence="2" key="1">
    <citation type="submission" date="2023-07" db="EMBL/GenBank/DDBJ databases">
        <title>A chromosome-level genome assembly of Lolium multiflorum.</title>
        <authorList>
            <person name="Chen Y."/>
            <person name="Copetti D."/>
            <person name="Kolliker R."/>
            <person name="Studer B."/>
        </authorList>
    </citation>
    <scope>NUCLEOTIDE SEQUENCE</scope>
    <source>
        <strain evidence="2">02402/16</strain>
        <tissue evidence="2">Leaf</tissue>
    </source>
</reference>
<evidence type="ECO:0000313" key="3">
    <source>
        <dbReference type="Proteomes" id="UP001231189"/>
    </source>
</evidence>
<feature type="region of interest" description="Disordered" evidence="1">
    <location>
        <begin position="1"/>
        <end position="20"/>
    </location>
</feature>
<evidence type="ECO:0000313" key="2">
    <source>
        <dbReference type="EMBL" id="KAK1683807.1"/>
    </source>
</evidence>